<feature type="non-terminal residue" evidence="1">
    <location>
        <position position="1"/>
    </location>
</feature>
<name>A0A1A8Q8X4_9TELE</name>
<dbReference type="EMBL" id="HAEG01011389">
    <property type="protein sequence ID" value="SBR89654.1"/>
    <property type="molecule type" value="Transcribed_RNA"/>
</dbReference>
<reference evidence="1" key="2">
    <citation type="submission" date="2016-06" db="EMBL/GenBank/DDBJ databases">
        <title>The genome of a short-lived fish provides insights into sex chromosome evolution and the genetic control of aging.</title>
        <authorList>
            <person name="Reichwald K."/>
            <person name="Felder M."/>
            <person name="Petzold A."/>
            <person name="Koch P."/>
            <person name="Groth M."/>
            <person name="Platzer M."/>
        </authorList>
    </citation>
    <scope>NUCLEOTIDE SEQUENCE</scope>
    <source>
        <tissue evidence="1">Brain</tissue>
    </source>
</reference>
<gene>
    <name evidence="1" type="primary">EXOSC5</name>
</gene>
<reference evidence="1" key="1">
    <citation type="submission" date="2016-05" db="EMBL/GenBank/DDBJ databases">
        <authorList>
            <person name="Lavstsen T."/>
            <person name="Jespersen J.S."/>
        </authorList>
    </citation>
    <scope>NUCLEOTIDE SEQUENCE</scope>
    <source>
        <tissue evidence="1">Brain</tissue>
    </source>
</reference>
<sequence length="30" mass="3656">LPGIRHKRPWCSRHHFSRPHIHPWLKICGC</sequence>
<dbReference type="AlphaFoldDB" id="A0A1A8Q8X4"/>
<protein>
    <submittedName>
        <fullName evidence="1">Exosome component 5</fullName>
    </submittedName>
</protein>
<proteinExistence type="predicted"/>
<organism evidence="1">
    <name type="scientific">Nothobranchius pienaari</name>
    <dbReference type="NCBI Taxonomy" id="704102"/>
    <lineage>
        <taxon>Eukaryota</taxon>
        <taxon>Metazoa</taxon>
        <taxon>Chordata</taxon>
        <taxon>Craniata</taxon>
        <taxon>Vertebrata</taxon>
        <taxon>Euteleostomi</taxon>
        <taxon>Actinopterygii</taxon>
        <taxon>Neopterygii</taxon>
        <taxon>Teleostei</taxon>
        <taxon>Neoteleostei</taxon>
        <taxon>Acanthomorphata</taxon>
        <taxon>Ovalentaria</taxon>
        <taxon>Atherinomorphae</taxon>
        <taxon>Cyprinodontiformes</taxon>
        <taxon>Nothobranchiidae</taxon>
        <taxon>Nothobranchius</taxon>
    </lineage>
</organism>
<evidence type="ECO:0000313" key="1">
    <source>
        <dbReference type="EMBL" id="SBR89654.1"/>
    </source>
</evidence>
<accession>A0A1A8Q8X4</accession>